<dbReference type="EMBL" id="JAVDSW010000001">
    <property type="protein sequence ID" value="MDR6702011.1"/>
    <property type="molecule type" value="Genomic_DNA"/>
</dbReference>
<organism evidence="1 2">
    <name type="scientific">Agrobacterium tumefaciens</name>
    <dbReference type="NCBI Taxonomy" id="358"/>
    <lineage>
        <taxon>Bacteria</taxon>
        <taxon>Pseudomonadati</taxon>
        <taxon>Pseudomonadota</taxon>
        <taxon>Alphaproteobacteria</taxon>
        <taxon>Hyphomicrobiales</taxon>
        <taxon>Rhizobiaceae</taxon>
        <taxon>Rhizobium/Agrobacterium group</taxon>
        <taxon>Agrobacterium</taxon>
        <taxon>Agrobacterium tumefaciens complex</taxon>
    </lineage>
</organism>
<evidence type="ECO:0000313" key="1">
    <source>
        <dbReference type="EMBL" id="MDR6702011.1"/>
    </source>
</evidence>
<comment type="caution">
    <text evidence="1">The sequence shown here is derived from an EMBL/GenBank/DDBJ whole genome shotgun (WGS) entry which is preliminary data.</text>
</comment>
<evidence type="ECO:0000313" key="2">
    <source>
        <dbReference type="Proteomes" id="UP001265315"/>
    </source>
</evidence>
<dbReference type="RefSeq" id="WP_107675205.1">
    <property type="nucleotide sequence ID" value="NZ_CP061003.1"/>
</dbReference>
<proteinExistence type="predicted"/>
<gene>
    <name evidence="1" type="ORF">J2W61_001839</name>
</gene>
<reference evidence="1" key="1">
    <citation type="submission" date="2023-07" db="EMBL/GenBank/DDBJ databases">
        <title>Sorghum-associated microbial communities from plants grown in Nebraska, USA.</title>
        <authorList>
            <person name="Schachtman D."/>
        </authorList>
    </citation>
    <scope>NUCLEOTIDE SEQUENCE</scope>
    <source>
        <strain evidence="1">1457</strain>
    </source>
</reference>
<sequence length="70" mass="8214">MEKEAIFITDPIADYPLPEWLFLLRPYAATGEPVVHNVFAGLRVPRRPPQIAPARRNSHLFRIFRDLFRL</sequence>
<protein>
    <submittedName>
        <fullName evidence="1">Uncharacterized protein</fullName>
    </submittedName>
</protein>
<dbReference type="AlphaFoldDB" id="A0AAW8LR96"/>
<name>A0AAW8LR96_AGRTU</name>
<accession>A0AAW8LR96</accession>
<dbReference type="Proteomes" id="UP001265315">
    <property type="component" value="Unassembled WGS sequence"/>
</dbReference>